<reference evidence="2 3" key="1">
    <citation type="journal article" date="2008" name="Nature">
        <title>The genome of Laccaria bicolor provides insights into mycorrhizal symbiosis.</title>
        <authorList>
            <person name="Martin F."/>
            <person name="Aerts A."/>
            <person name="Ahren D."/>
            <person name="Brun A."/>
            <person name="Danchin E.G.J."/>
            <person name="Duchaussoy F."/>
            <person name="Gibon J."/>
            <person name="Kohler A."/>
            <person name="Lindquist E."/>
            <person name="Pereda V."/>
            <person name="Salamov A."/>
            <person name="Shapiro H.J."/>
            <person name="Wuyts J."/>
            <person name="Blaudez D."/>
            <person name="Buee M."/>
            <person name="Brokstein P."/>
            <person name="Canbaeck B."/>
            <person name="Cohen D."/>
            <person name="Courty P.E."/>
            <person name="Coutinho P.M."/>
            <person name="Delaruelle C."/>
            <person name="Detter J.C."/>
            <person name="Deveau A."/>
            <person name="DiFazio S."/>
            <person name="Duplessis S."/>
            <person name="Fraissinet-Tachet L."/>
            <person name="Lucic E."/>
            <person name="Frey-Klett P."/>
            <person name="Fourrey C."/>
            <person name="Feussner I."/>
            <person name="Gay G."/>
            <person name="Grimwood J."/>
            <person name="Hoegger P.J."/>
            <person name="Jain P."/>
            <person name="Kilaru S."/>
            <person name="Labbe J."/>
            <person name="Lin Y.C."/>
            <person name="Legue V."/>
            <person name="Le Tacon F."/>
            <person name="Marmeisse R."/>
            <person name="Melayah D."/>
            <person name="Montanini B."/>
            <person name="Muratet M."/>
            <person name="Nehls U."/>
            <person name="Niculita-Hirzel H."/>
            <person name="Oudot-Le Secq M.P."/>
            <person name="Peter M."/>
            <person name="Quesneville H."/>
            <person name="Rajashekar B."/>
            <person name="Reich M."/>
            <person name="Rouhier N."/>
            <person name="Schmutz J."/>
            <person name="Yin T."/>
            <person name="Chalot M."/>
            <person name="Henrissat B."/>
            <person name="Kuees U."/>
            <person name="Lucas S."/>
            <person name="Van de Peer Y."/>
            <person name="Podila G.K."/>
            <person name="Polle A."/>
            <person name="Pukkila P.J."/>
            <person name="Richardson P.M."/>
            <person name="Rouze P."/>
            <person name="Sanders I.R."/>
            <person name="Stajich J.E."/>
            <person name="Tunlid A."/>
            <person name="Tuskan G."/>
            <person name="Grigoriev I.V."/>
        </authorList>
    </citation>
    <scope>NUCLEOTIDE SEQUENCE [LARGE SCALE GENOMIC DNA]</scope>
    <source>
        <strain evidence="3">S238N-H82 / ATCC MYA-4686</strain>
    </source>
</reference>
<feature type="compositionally biased region" description="Low complexity" evidence="1">
    <location>
        <begin position="147"/>
        <end position="159"/>
    </location>
</feature>
<dbReference type="RefSeq" id="XP_001881462.1">
    <property type="nucleotide sequence ID" value="XM_001881427.1"/>
</dbReference>
<dbReference type="AlphaFoldDB" id="B0DC47"/>
<sequence>MGSVDGIFMTIASVAGLQNKSFEEVRIDDYLKAYTTTGRPPPPVPQTPTGDNERIALGLPILFKPVPTSAEPVFASLVTPPKAKIVNPADLPLGQEFKELVAEERYQTISCMVEYMGFAPEELRYHAYLRGNVMSPIPITMHPFVQPPTSNATTTPSNPKLGDASDSGKETLENISTQAAYIEHSPEELRVAFLLYGRELNSAEIKRSQNPTPVAPPPAPPPAPSTPGFGLGLGSTFTSMPTVPSFKF</sequence>
<dbReference type="GeneID" id="6077310"/>
<dbReference type="KEGG" id="lbc:LACBIDRAFT_294463"/>
<dbReference type="HOGENOM" id="CLU_085123_0_0_1"/>
<keyword evidence="3" id="KW-1185">Reference proteome</keyword>
<evidence type="ECO:0000313" key="2">
    <source>
        <dbReference type="EMBL" id="EDR07673.1"/>
    </source>
</evidence>
<proteinExistence type="predicted"/>
<accession>B0DC47</accession>
<dbReference type="Gene3D" id="1.10.10.2360">
    <property type="match status" value="1"/>
</dbReference>
<name>B0DC47_LACBS</name>
<gene>
    <name evidence="2" type="ORF">LACBIDRAFT_294463</name>
</gene>
<feature type="region of interest" description="Disordered" evidence="1">
    <location>
        <begin position="146"/>
        <end position="169"/>
    </location>
</feature>
<evidence type="ECO:0000256" key="1">
    <source>
        <dbReference type="SAM" id="MobiDB-lite"/>
    </source>
</evidence>
<protein>
    <submittedName>
        <fullName evidence="2">Predicted protein</fullName>
    </submittedName>
</protein>
<dbReference type="EMBL" id="DS547103">
    <property type="protein sequence ID" value="EDR07673.1"/>
    <property type="molecule type" value="Genomic_DNA"/>
</dbReference>
<dbReference type="OrthoDB" id="3234974at2759"/>
<organism evidence="3">
    <name type="scientific">Laccaria bicolor (strain S238N-H82 / ATCC MYA-4686)</name>
    <name type="common">Bicoloured deceiver</name>
    <name type="synonym">Laccaria laccata var. bicolor</name>
    <dbReference type="NCBI Taxonomy" id="486041"/>
    <lineage>
        <taxon>Eukaryota</taxon>
        <taxon>Fungi</taxon>
        <taxon>Dikarya</taxon>
        <taxon>Basidiomycota</taxon>
        <taxon>Agaricomycotina</taxon>
        <taxon>Agaricomycetes</taxon>
        <taxon>Agaricomycetidae</taxon>
        <taxon>Agaricales</taxon>
        <taxon>Agaricineae</taxon>
        <taxon>Hydnangiaceae</taxon>
        <taxon>Laccaria</taxon>
    </lineage>
</organism>
<evidence type="ECO:0000313" key="3">
    <source>
        <dbReference type="Proteomes" id="UP000001194"/>
    </source>
</evidence>
<dbReference type="InParanoid" id="B0DC47"/>
<dbReference type="Proteomes" id="UP000001194">
    <property type="component" value="Unassembled WGS sequence"/>
</dbReference>
<feature type="region of interest" description="Disordered" evidence="1">
    <location>
        <begin position="206"/>
        <end position="248"/>
    </location>
</feature>
<feature type="compositionally biased region" description="Pro residues" evidence="1">
    <location>
        <begin position="213"/>
        <end position="225"/>
    </location>
</feature>